<protein>
    <submittedName>
        <fullName evidence="3">Beta-lactam-binding protein with PASTA domain</fullName>
    </submittedName>
</protein>
<keyword evidence="1" id="KW-0732">Signal</keyword>
<feature type="domain" description="PASTA" evidence="2">
    <location>
        <begin position="30"/>
        <end position="90"/>
    </location>
</feature>
<feature type="chain" id="PRO_5046404041" evidence="1">
    <location>
        <begin position="22"/>
        <end position="99"/>
    </location>
</feature>
<accession>A0ABX2G6U8</accession>
<proteinExistence type="predicted"/>
<feature type="signal peptide" evidence="1">
    <location>
        <begin position="1"/>
        <end position="21"/>
    </location>
</feature>
<gene>
    <name evidence="3" type="ORF">HNQ01_003775</name>
</gene>
<evidence type="ECO:0000259" key="2">
    <source>
        <dbReference type="Pfam" id="PF03793"/>
    </source>
</evidence>
<dbReference type="InterPro" id="IPR005543">
    <property type="entry name" value="PASTA_dom"/>
</dbReference>
<dbReference type="Gene3D" id="3.30.10.20">
    <property type="match status" value="1"/>
</dbReference>
<evidence type="ECO:0000256" key="1">
    <source>
        <dbReference type="SAM" id="SignalP"/>
    </source>
</evidence>
<comment type="caution">
    <text evidence="3">The sequence shown here is derived from an EMBL/GenBank/DDBJ whole genome shotgun (WGS) entry which is preliminary data.</text>
</comment>
<dbReference type="EMBL" id="JABSNM010000022">
    <property type="protein sequence ID" value="NRT58009.1"/>
    <property type="molecule type" value="Genomic_DNA"/>
</dbReference>
<dbReference type="Proteomes" id="UP001516061">
    <property type="component" value="Unassembled WGS sequence"/>
</dbReference>
<sequence length="99" mass="10263">MTATLLLGAAIALMSAPPTRAQSPAAAPSVVVPDLNDKCFGDIDRTLRAAGLKPKTTAVHGPVDADAAPIGCAYRQSPKAGTRVPRGSTVRYRSWYEAG</sequence>
<keyword evidence="4" id="KW-1185">Reference proteome</keyword>
<evidence type="ECO:0000313" key="4">
    <source>
        <dbReference type="Proteomes" id="UP001516061"/>
    </source>
</evidence>
<dbReference type="CDD" id="cd06577">
    <property type="entry name" value="PASTA_pknB"/>
    <property type="match status" value="1"/>
</dbReference>
<organism evidence="3 4">
    <name type="scientific">Sphaerotilus uruguayifluvii</name>
    <dbReference type="NCBI Taxonomy" id="2735897"/>
    <lineage>
        <taxon>Bacteria</taxon>
        <taxon>Pseudomonadati</taxon>
        <taxon>Pseudomonadota</taxon>
        <taxon>Betaproteobacteria</taxon>
        <taxon>Burkholderiales</taxon>
        <taxon>Sphaerotilaceae</taxon>
        <taxon>Sphaerotilus</taxon>
    </lineage>
</organism>
<dbReference type="Pfam" id="PF03793">
    <property type="entry name" value="PASTA"/>
    <property type="match status" value="1"/>
</dbReference>
<evidence type="ECO:0000313" key="3">
    <source>
        <dbReference type="EMBL" id="NRT58009.1"/>
    </source>
</evidence>
<name>A0ABX2G6U8_9BURK</name>
<reference evidence="3 4" key="1">
    <citation type="submission" date="2020-05" db="EMBL/GenBank/DDBJ databases">
        <title>Genomic Encyclopedia of Type Strains, Phase IV (KMG-V): Genome sequencing to study the core and pangenomes of soil and plant-associated prokaryotes.</title>
        <authorList>
            <person name="Whitman W."/>
        </authorList>
    </citation>
    <scope>NUCLEOTIDE SEQUENCE [LARGE SCALE GENOMIC DNA]</scope>
    <source>
        <strain evidence="3 4">C29</strain>
    </source>
</reference>